<proteinExistence type="predicted"/>
<dbReference type="EMBL" id="MVIM01000007">
    <property type="protein sequence ID" value="ORB64566.1"/>
    <property type="molecule type" value="Genomic_DNA"/>
</dbReference>
<dbReference type="AlphaFoldDB" id="A0A1X0JQG8"/>
<name>A0A1X0JQG8_9MYCO</name>
<evidence type="ECO:0000313" key="1">
    <source>
        <dbReference type="EMBL" id="ORB64566.1"/>
    </source>
</evidence>
<dbReference type="Proteomes" id="UP000192411">
    <property type="component" value="Unassembled WGS sequence"/>
</dbReference>
<keyword evidence="2" id="KW-1185">Reference proteome</keyword>
<evidence type="ECO:0000313" key="2">
    <source>
        <dbReference type="Proteomes" id="UP000192411"/>
    </source>
</evidence>
<dbReference type="OrthoDB" id="4750196at2"/>
<accession>A0A1X0JQG8</accession>
<protein>
    <submittedName>
        <fullName evidence="1">Uncharacterized protein</fullName>
    </submittedName>
</protein>
<organism evidence="1 2">
    <name type="scientific">Mycolicibacterium tusciae</name>
    <dbReference type="NCBI Taxonomy" id="75922"/>
    <lineage>
        <taxon>Bacteria</taxon>
        <taxon>Bacillati</taxon>
        <taxon>Actinomycetota</taxon>
        <taxon>Actinomycetes</taxon>
        <taxon>Mycobacteriales</taxon>
        <taxon>Mycobacteriaceae</taxon>
        <taxon>Mycolicibacterium</taxon>
    </lineage>
</organism>
<reference evidence="1 2" key="1">
    <citation type="submission" date="2017-02" db="EMBL/GenBank/DDBJ databases">
        <title>The new phylogeny of genus Mycobacterium.</title>
        <authorList>
            <person name="Tortoli E."/>
            <person name="Trovato A."/>
            <person name="Cirillo D.M."/>
        </authorList>
    </citation>
    <scope>NUCLEOTIDE SEQUENCE [LARGE SCALE GENOMIC DNA]</scope>
    <source>
        <strain evidence="1 2">DSM 44338</strain>
    </source>
</reference>
<dbReference type="STRING" id="75922.BST47_14700"/>
<sequence length="110" mass="12177">MSWLLVALIPGLLMMATFALERLETSLSRDTVSSSDVAAFLEQAEADDVNTLARDGMSRAIDSQHRRLHGEAAKQNDRIPAGDNAGLPTRVYIHSGMNPEFQRTRQPNRV</sequence>
<comment type="caution">
    <text evidence="1">The sequence shown here is derived from an EMBL/GenBank/DDBJ whole genome shotgun (WGS) entry which is preliminary data.</text>
</comment>
<gene>
    <name evidence="1" type="ORF">BST47_14700</name>
</gene>